<dbReference type="Proteomes" id="UP000663868">
    <property type="component" value="Unassembled WGS sequence"/>
</dbReference>
<gene>
    <name evidence="3" type="ORF">KXQ929_LOCUS28827</name>
</gene>
<evidence type="ECO:0000256" key="1">
    <source>
        <dbReference type="PROSITE-ProRule" id="PRU00076"/>
    </source>
</evidence>
<evidence type="ECO:0000313" key="3">
    <source>
        <dbReference type="EMBL" id="CAF4006948.1"/>
    </source>
</evidence>
<keyword evidence="1" id="KW-1015">Disulfide bond</keyword>
<dbReference type="PROSITE" id="PS00022">
    <property type="entry name" value="EGF_1"/>
    <property type="match status" value="1"/>
</dbReference>
<keyword evidence="1" id="KW-0245">EGF-like domain</keyword>
<dbReference type="EMBL" id="CAJOBB010002900">
    <property type="protein sequence ID" value="CAF4006948.1"/>
    <property type="molecule type" value="Genomic_DNA"/>
</dbReference>
<dbReference type="InterPro" id="IPR000742">
    <property type="entry name" value="EGF"/>
</dbReference>
<dbReference type="PROSITE" id="PS50026">
    <property type="entry name" value="EGF_3"/>
    <property type="match status" value="1"/>
</dbReference>
<reference evidence="3" key="1">
    <citation type="submission" date="2021-02" db="EMBL/GenBank/DDBJ databases">
        <authorList>
            <person name="Nowell W R."/>
        </authorList>
    </citation>
    <scope>NUCLEOTIDE SEQUENCE</scope>
</reference>
<sequence length="160" mass="18285">LYPHRPKNLSSNYSVRIDIFNKDSLTYWASWHLLIPFQFLPVNRIATQLFIPATTQQQFESSCSVSCGQLGRCMKYINENSSYFCQCDQGYSGRQCTNKHSCSCSSDSFCLTSSICLCSMKRFGRNCSLTRSVCQSLNSSCENNGLCIPVDKSDYKWNFY</sequence>
<comment type="caution">
    <text evidence="1">Lacks conserved residue(s) required for the propagation of feature annotation.</text>
</comment>
<feature type="non-terminal residue" evidence="3">
    <location>
        <position position="1"/>
    </location>
</feature>
<dbReference type="AlphaFoldDB" id="A0A819P449"/>
<accession>A0A819P449</accession>
<evidence type="ECO:0000259" key="2">
    <source>
        <dbReference type="PROSITE" id="PS50026"/>
    </source>
</evidence>
<dbReference type="PROSITE" id="PS01186">
    <property type="entry name" value="EGF_2"/>
    <property type="match status" value="1"/>
</dbReference>
<dbReference type="Gene3D" id="2.10.25.10">
    <property type="entry name" value="Laminin"/>
    <property type="match status" value="1"/>
</dbReference>
<feature type="disulfide bond" evidence="1">
    <location>
        <begin position="63"/>
        <end position="73"/>
    </location>
</feature>
<protein>
    <recommendedName>
        <fullName evidence="2">EGF-like domain-containing protein</fullName>
    </recommendedName>
</protein>
<organism evidence="3 4">
    <name type="scientific">Adineta steineri</name>
    <dbReference type="NCBI Taxonomy" id="433720"/>
    <lineage>
        <taxon>Eukaryota</taxon>
        <taxon>Metazoa</taxon>
        <taxon>Spiralia</taxon>
        <taxon>Gnathifera</taxon>
        <taxon>Rotifera</taxon>
        <taxon>Eurotatoria</taxon>
        <taxon>Bdelloidea</taxon>
        <taxon>Adinetida</taxon>
        <taxon>Adinetidae</taxon>
        <taxon>Adineta</taxon>
    </lineage>
</organism>
<evidence type="ECO:0000313" key="4">
    <source>
        <dbReference type="Proteomes" id="UP000663868"/>
    </source>
</evidence>
<name>A0A819P449_9BILA</name>
<proteinExistence type="predicted"/>
<comment type="caution">
    <text evidence="3">The sequence shown here is derived from an EMBL/GenBank/DDBJ whole genome shotgun (WGS) entry which is preliminary data.</text>
</comment>
<feature type="disulfide bond" evidence="1">
    <location>
        <begin position="87"/>
        <end position="96"/>
    </location>
</feature>
<feature type="domain" description="EGF-like" evidence="2">
    <location>
        <begin position="59"/>
        <end position="97"/>
    </location>
</feature>